<dbReference type="EMBL" id="SIHJ01000002">
    <property type="protein sequence ID" value="TWT33501.1"/>
    <property type="molecule type" value="Genomic_DNA"/>
</dbReference>
<evidence type="ECO:0000313" key="2">
    <source>
        <dbReference type="Proteomes" id="UP000316714"/>
    </source>
</evidence>
<comment type="caution">
    <text evidence="1">The sequence shown here is derived from an EMBL/GenBank/DDBJ whole genome shotgun (WGS) entry which is preliminary data.</text>
</comment>
<protein>
    <submittedName>
        <fullName evidence="1">Uncharacterized protein</fullName>
    </submittedName>
</protein>
<accession>A0A5C5V5B2</accession>
<name>A0A5C5V5B2_9BACT</name>
<organism evidence="1 2">
    <name type="scientific">Posidoniimonas corsicana</name>
    <dbReference type="NCBI Taxonomy" id="1938618"/>
    <lineage>
        <taxon>Bacteria</taxon>
        <taxon>Pseudomonadati</taxon>
        <taxon>Planctomycetota</taxon>
        <taxon>Planctomycetia</taxon>
        <taxon>Pirellulales</taxon>
        <taxon>Lacipirellulaceae</taxon>
        <taxon>Posidoniimonas</taxon>
    </lineage>
</organism>
<gene>
    <name evidence="1" type="ORF">KOR34_33330</name>
</gene>
<sequence length="82" mass="9261">MLDDSSHRFVADGPERYGRAIRDAHLPGIEAAVLEEYQLRLNAAGVLRRWLVRLQIRAEIERRLAVALSVDDAPEPSPTALW</sequence>
<dbReference type="RefSeq" id="WP_146566186.1">
    <property type="nucleotide sequence ID" value="NZ_SIHJ01000002.1"/>
</dbReference>
<dbReference type="AlphaFoldDB" id="A0A5C5V5B2"/>
<dbReference type="Proteomes" id="UP000316714">
    <property type="component" value="Unassembled WGS sequence"/>
</dbReference>
<proteinExistence type="predicted"/>
<dbReference type="OrthoDB" id="9902003at2"/>
<keyword evidence="2" id="KW-1185">Reference proteome</keyword>
<reference evidence="1 2" key="1">
    <citation type="submission" date="2019-02" db="EMBL/GenBank/DDBJ databases">
        <title>Deep-cultivation of Planctomycetes and their phenomic and genomic characterization uncovers novel biology.</title>
        <authorList>
            <person name="Wiegand S."/>
            <person name="Jogler M."/>
            <person name="Boedeker C."/>
            <person name="Pinto D."/>
            <person name="Vollmers J."/>
            <person name="Rivas-Marin E."/>
            <person name="Kohn T."/>
            <person name="Peeters S.H."/>
            <person name="Heuer A."/>
            <person name="Rast P."/>
            <person name="Oberbeckmann S."/>
            <person name="Bunk B."/>
            <person name="Jeske O."/>
            <person name="Meyerdierks A."/>
            <person name="Storesund J.E."/>
            <person name="Kallscheuer N."/>
            <person name="Luecker S."/>
            <person name="Lage O.M."/>
            <person name="Pohl T."/>
            <person name="Merkel B.J."/>
            <person name="Hornburger P."/>
            <person name="Mueller R.-W."/>
            <person name="Bruemmer F."/>
            <person name="Labrenz M."/>
            <person name="Spormann A.M."/>
            <person name="Op Den Camp H."/>
            <person name="Overmann J."/>
            <person name="Amann R."/>
            <person name="Jetten M.S.M."/>
            <person name="Mascher T."/>
            <person name="Medema M.H."/>
            <person name="Devos D.P."/>
            <person name="Kaster A.-K."/>
            <person name="Ovreas L."/>
            <person name="Rohde M."/>
            <person name="Galperin M.Y."/>
            <person name="Jogler C."/>
        </authorList>
    </citation>
    <scope>NUCLEOTIDE SEQUENCE [LARGE SCALE GENOMIC DNA]</scope>
    <source>
        <strain evidence="1 2">KOR34</strain>
    </source>
</reference>
<evidence type="ECO:0000313" key="1">
    <source>
        <dbReference type="EMBL" id="TWT33501.1"/>
    </source>
</evidence>